<dbReference type="AlphaFoldDB" id="A0A5B0WQQ2"/>
<dbReference type="Gene3D" id="3.40.30.10">
    <property type="entry name" value="Glutaredoxin"/>
    <property type="match status" value="1"/>
</dbReference>
<keyword evidence="4" id="KW-1185">Reference proteome</keyword>
<name>A0A5B0WQQ2_9GAMM</name>
<dbReference type="InterPro" id="IPR036249">
    <property type="entry name" value="Thioredoxin-like_sf"/>
</dbReference>
<dbReference type="PROSITE" id="PS51257">
    <property type="entry name" value="PROKAR_LIPOPROTEIN"/>
    <property type="match status" value="1"/>
</dbReference>
<evidence type="ECO:0000256" key="1">
    <source>
        <dbReference type="SAM" id="SignalP"/>
    </source>
</evidence>
<dbReference type="InterPro" id="IPR013766">
    <property type="entry name" value="Thioredoxin_domain"/>
</dbReference>
<feature type="signal peptide" evidence="1">
    <location>
        <begin position="1"/>
        <end position="23"/>
    </location>
</feature>
<reference evidence="3 4" key="1">
    <citation type="submission" date="2019-09" db="EMBL/GenBank/DDBJ databases">
        <authorList>
            <person name="Chen X.-Y."/>
        </authorList>
    </citation>
    <scope>NUCLEOTIDE SEQUENCE [LARGE SCALE GENOMIC DNA]</scope>
    <source>
        <strain evidence="3 4">NY5</strain>
    </source>
</reference>
<evidence type="ECO:0000313" key="3">
    <source>
        <dbReference type="EMBL" id="KAA1189444.1"/>
    </source>
</evidence>
<dbReference type="InterPro" id="IPR050553">
    <property type="entry name" value="Thioredoxin_ResA/DsbE_sf"/>
</dbReference>
<gene>
    <name evidence="3" type="ORF">F0M18_13865</name>
</gene>
<dbReference type="EMBL" id="VTUX01000007">
    <property type="protein sequence ID" value="KAA1189444.1"/>
    <property type="molecule type" value="Genomic_DNA"/>
</dbReference>
<dbReference type="InterPro" id="IPR013740">
    <property type="entry name" value="Redoxin"/>
</dbReference>
<dbReference type="SUPFAM" id="SSF52833">
    <property type="entry name" value="Thioredoxin-like"/>
    <property type="match status" value="1"/>
</dbReference>
<dbReference type="Proteomes" id="UP000323708">
    <property type="component" value="Unassembled WGS sequence"/>
</dbReference>
<feature type="chain" id="PRO_5023051293" evidence="1">
    <location>
        <begin position="24"/>
        <end position="191"/>
    </location>
</feature>
<dbReference type="PANTHER" id="PTHR42852">
    <property type="entry name" value="THIOL:DISULFIDE INTERCHANGE PROTEIN DSBE"/>
    <property type="match status" value="1"/>
</dbReference>
<proteinExistence type="predicted"/>
<dbReference type="PANTHER" id="PTHR42852:SF13">
    <property type="entry name" value="PROTEIN DIPZ"/>
    <property type="match status" value="1"/>
</dbReference>
<dbReference type="GO" id="GO:0016491">
    <property type="term" value="F:oxidoreductase activity"/>
    <property type="evidence" value="ECO:0007669"/>
    <property type="project" value="InterPro"/>
</dbReference>
<evidence type="ECO:0000259" key="2">
    <source>
        <dbReference type="PROSITE" id="PS51352"/>
    </source>
</evidence>
<dbReference type="CDD" id="cd02966">
    <property type="entry name" value="TlpA_like_family"/>
    <property type="match status" value="1"/>
</dbReference>
<dbReference type="Pfam" id="PF08534">
    <property type="entry name" value="Redoxin"/>
    <property type="match status" value="1"/>
</dbReference>
<keyword evidence="1" id="KW-0732">Signal</keyword>
<organism evidence="3 4">
    <name type="scientific">Pseudohalioglobus sediminis</name>
    <dbReference type="NCBI Taxonomy" id="2606449"/>
    <lineage>
        <taxon>Bacteria</taxon>
        <taxon>Pseudomonadati</taxon>
        <taxon>Pseudomonadota</taxon>
        <taxon>Gammaproteobacteria</taxon>
        <taxon>Cellvibrionales</taxon>
        <taxon>Halieaceae</taxon>
        <taxon>Pseudohalioglobus</taxon>
    </lineage>
</organism>
<feature type="domain" description="Thioredoxin" evidence="2">
    <location>
        <begin position="32"/>
        <end position="182"/>
    </location>
</feature>
<protein>
    <submittedName>
        <fullName evidence="3">TlpA family protein disulfide reductase</fullName>
    </submittedName>
</protein>
<comment type="caution">
    <text evidence="3">The sequence shown here is derived from an EMBL/GenBank/DDBJ whole genome shotgun (WGS) entry which is preliminary data.</text>
</comment>
<evidence type="ECO:0000313" key="4">
    <source>
        <dbReference type="Proteomes" id="UP000323708"/>
    </source>
</evidence>
<sequence length="191" mass="20481">MYRVVTRGLGIALTLLLLASCSAEEPPKTTPLGKGDAAPAWTGTDLVTGEAKRFPEILNGKPAVLVFWATWCPYCKAFMPYAGQIQAEYAEHGVQVITFNAKERAQGDPKAYLETLPFPLIAIADADSIAKHYDIEFIPGLMVVNGEGVVTYRRGWTELPAGEKVAAFWAGEVRLALDAALGNTGSPSPQG</sequence>
<accession>A0A5B0WQQ2</accession>
<dbReference type="RefSeq" id="WP_149612055.1">
    <property type="nucleotide sequence ID" value="NZ_VTUX01000007.1"/>
</dbReference>
<dbReference type="PROSITE" id="PS51352">
    <property type="entry name" value="THIOREDOXIN_2"/>
    <property type="match status" value="1"/>
</dbReference>